<dbReference type="AlphaFoldDB" id="A0A0F9SYX2"/>
<feature type="compositionally biased region" description="Low complexity" evidence="1">
    <location>
        <begin position="25"/>
        <end position="50"/>
    </location>
</feature>
<evidence type="ECO:0000313" key="2">
    <source>
        <dbReference type="EMBL" id="KKN67797.1"/>
    </source>
</evidence>
<gene>
    <name evidence="2" type="ORF">LCGC14_0458300</name>
</gene>
<name>A0A0F9SYX2_9ZZZZ</name>
<feature type="compositionally biased region" description="Low complexity" evidence="1">
    <location>
        <begin position="100"/>
        <end position="129"/>
    </location>
</feature>
<feature type="compositionally biased region" description="Polar residues" evidence="1">
    <location>
        <begin position="56"/>
        <end position="66"/>
    </location>
</feature>
<feature type="region of interest" description="Disordered" evidence="1">
    <location>
        <begin position="1"/>
        <end position="132"/>
    </location>
</feature>
<organism evidence="2">
    <name type="scientific">marine sediment metagenome</name>
    <dbReference type="NCBI Taxonomy" id="412755"/>
    <lineage>
        <taxon>unclassified sequences</taxon>
        <taxon>metagenomes</taxon>
        <taxon>ecological metagenomes</taxon>
    </lineage>
</organism>
<comment type="caution">
    <text evidence="2">The sequence shown here is derived from an EMBL/GenBank/DDBJ whole genome shotgun (WGS) entry which is preliminary data.</text>
</comment>
<sequence length="241" mass="25789">MGLFDATGFKKRESVGDFSTFPSLTSQRPARSTRQQQRSSTQSSVASSGRSRTRDFQSITQAQPTRAKTPAPTRGMTIQELQKFLSDRGLAPVPTTRGLSTRPTRSQRQTTTTRRPAASAGAGGAAPTTSMTRAGVPTAQLGTLFGSPLNIPARVQQSLTGQQLTGGLFDIIGGGKRMGIQFPSTSTFRRLLPSERKAAQAAAKLKGFSAEDFQAGILRSSPGDRPRPSIDIAPRRSRVRV</sequence>
<accession>A0A0F9SYX2</accession>
<feature type="region of interest" description="Disordered" evidence="1">
    <location>
        <begin position="216"/>
        <end position="241"/>
    </location>
</feature>
<reference evidence="2" key="1">
    <citation type="journal article" date="2015" name="Nature">
        <title>Complex archaea that bridge the gap between prokaryotes and eukaryotes.</title>
        <authorList>
            <person name="Spang A."/>
            <person name="Saw J.H."/>
            <person name="Jorgensen S.L."/>
            <person name="Zaremba-Niedzwiedzka K."/>
            <person name="Martijn J."/>
            <person name="Lind A.E."/>
            <person name="van Eijk R."/>
            <person name="Schleper C."/>
            <person name="Guy L."/>
            <person name="Ettema T.J."/>
        </authorList>
    </citation>
    <scope>NUCLEOTIDE SEQUENCE</scope>
</reference>
<protein>
    <submittedName>
        <fullName evidence="2">Uncharacterized protein</fullName>
    </submittedName>
</protein>
<dbReference type="EMBL" id="LAZR01000466">
    <property type="protein sequence ID" value="KKN67797.1"/>
    <property type="molecule type" value="Genomic_DNA"/>
</dbReference>
<evidence type="ECO:0000256" key="1">
    <source>
        <dbReference type="SAM" id="MobiDB-lite"/>
    </source>
</evidence>
<proteinExistence type="predicted"/>